<feature type="transmembrane region" description="Helical" evidence="1">
    <location>
        <begin position="71"/>
        <end position="89"/>
    </location>
</feature>
<feature type="transmembrane region" description="Helical" evidence="1">
    <location>
        <begin position="104"/>
        <end position="124"/>
    </location>
</feature>
<gene>
    <name evidence="2" type="ORF">IU514_06705</name>
</gene>
<dbReference type="Proteomes" id="UP001429984">
    <property type="component" value="Unassembled WGS sequence"/>
</dbReference>
<evidence type="ECO:0000313" key="2">
    <source>
        <dbReference type="EMBL" id="MBF6023713.1"/>
    </source>
</evidence>
<keyword evidence="3" id="KW-1185">Reference proteome</keyword>
<protein>
    <submittedName>
        <fullName evidence="2">Uncharacterized protein</fullName>
    </submittedName>
</protein>
<evidence type="ECO:0000313" key="3">
    <source>
        <dbReference type="Proteomes" id="UP001429984"/>
    </source>
</evidence>
<sequence>MRKLATFIRYIGLLAGLFLVASAIADIAGLIPHSNDMPSLGARAASNLPPLLFGTVLLLPHRWFLVSPRFYALFGAYALLIGAVGYKAAETFSLVRTGELDPAAMPVAMLALGIPALNAAALWLRRRTAT</sequence>
<keyword evidence="1" id="KW-1133">Transmembrane helix</keyword>
<comment type="caution">
    <text evidence="2">The sequence shown here is derived from an EMBL/GenBank/DDBJ whole genome shotgun (WGS) entry which is preliminary data.</text>
</comment>
<dbReference type="EMBL" id="JADLZT010000003">
    <property type="protein sequence ID" value="MBF6023713.1"/>
    <property type="molecule type" value="Genomic_DNA"/>
</dbReference>
<feature type="transmembrane region" description="Helical" evidence="1">
    <location>
        <begin position="41"/>
        <end position="59"/>
    </location>
</feature>
<reference evidence="2 3" key="1">
    <citation type="submission" date="2020-11" db="EMBL/GenBank/DDBJ databases">
        <title>Draft Genome Sequence and Secondary Metabolite Biosynthetic Potential of the Lysobacter niastensis Type strain DSM 18481.</title>
        <authorList>
            <person name="Turrini P."/>
            <person name="Artuso I."/>
            <person name="Tescari M."/>
            <person name="Lugli G.A."/>
            <person name="Frangipani E."/>
            <person name="Ventura M."/>
            <person name="Visca P."/>
        </authorList>
    </citation>
    <scope>NUCLEOTIDE SEQUENCE [LARGE SCALE GENOMIC DNA]</scope>
    <source>
        <strain evidence="2 3">DSM 18481</strain>
    </source>
</reference>
<keyword evidence="1" id="KW-0812">Transmembrane</keyword>
<accession>A0ABS0B4T3</accession>
<proteinExistence type="predicted"/>
<evidence type="ECO:0000256" key="1">
    <source>
        <dbReference type="SAM" id="Phobius"/>
    </source>
</evidence>
<organism evidence="2 3">
    <name type="scientific">Lysobacter niastensis</name>
    <dbReference type="NCBI Taxonomy" id="380629"/>
    <lineage>
        <taxon>Bacteria</taxon>
        <taxon>Pseudomonadati</taxon>
        <taxon>Pseudomonadota</taxon>
        <taxon>Gammaproteobacteria</taxon>
        <taxon>Lysobacterales</taxon>
        <taxon>Lysobacteraceae</taxon>
        <taxon>Lysobacter</taxon>
    </lineage>
</organism>
<dbReference type="RefSeq" id="WP_194930302.1">
    <property type="nucleotide sequence ID" value="NZ_JADLZT010000003.1"/>
</dbReference>
<keyword evidence="1" id="KW-0472">Membrane</keyword>
<name>A0ABS0B4T3_9GAMM</name>